<dbReference type="PANTHER" id="PTHR11782">
    <property type="entry name" value="ADENOSINE/GUANOSINE DIPHOSPHATASE"/>
    <property type="match status" value="1"/>
</dbReference>
<evidence type="ECO:0008006" key="8">
    <source>
        <dbReference type="Google" id="ProtNLM"/>
    </source>
</evidence>
<dbReference type="Gene3D" id="3.30.420.150">
    <property type="entry name" value="Exopolyphosphatase. Domain 2"/>
    <property type="match status" value="1"/>
</dbReference>
<dbReference type="GO" id="GO:0005524">
    <property type="term" value="F:ATP binding"/>
    <property type="evidence" value="ECO:0007669"/>
    <property type="project" value="UniProtKB-KW"/>
</dbReference>
<name>A0AAQ3XC96_PASNO</name>
<keyword evidence="4" id="KW-0067">ATP-binding</keyword>
<keyword evidence="4" id="KW-0547">Nucleotide-binding</keyword>
<evidence type="ECO:0000313" key="7">
    <source>
        <dbReference type="Proteomes" id="UP001341281"/>
    </source>
</evidence>
<dbReference type="PANTHER" id="PTHR11782:SF125">
    <property type="entry name" value="APYRASE 7-RELATED"/>
    <property type="match status" value="1"/>
</dbReference>
<feature type="active site" description="Proton acceptor" evidence="3">
    <location>
        <position position="560"/>
    </location>
</feature>
<keyword evidence="2" id="KW-0378">Hydrolase</keyword>
<feature type="compositionally biased region" description="Low complexity" evidence="5">
    <location>
        <begin position="42"/>
        <end position="55"/>
    </location>
</feature>
<comment type="similarity">
    <text evidence="1">Belongs to the GDA1/CD39 NTPase family.</text>
</comment>
<feature type="binding site" evidence="4">
    <location>
        <begin position="695"/>
        <end position="699"/>
    </location>
    <ligand>
        <name>ATP</name>
        <dbReference type="ChEBI" id="CHEBI:30616"/>
    </ligand>
</feature>
<organism evidence="6 7">
    <name type="scientific">Paspalum notatum var. saurae</name>
    <dbReference type="NCBI Taxonomy" id="547442"/>
    <lineage>
        <taxon>Eukaryota</taxon>
        <taxon>Viridiplantae</taxon>
        <taxon>Streptophyta</taxon>
        <taxon>Embryophyta</taxon>
        <taxon>Tracheophyta</taxon>
        <taxon>Spermatophyta</taxon>
        <taxon>Magnoliopsida</taxon>
        <taxon>Liliopsida</taxon>
        <taxon>Poales</taxon>
        <taxon>Poaceae</taxon>
        <taxon>PACMAD clade</taxon>
        <taxon>Panicoideae</taxon>
        <taxon>Andropogonodae</taxon>
        <taxon>Paspaleae</taxon>
        <taxon>Paspalinae</taxon>
        <taxon>Paspalum</taxon>
    </lineage>
</organism>
<feature type="region of interest" description="Disordered" evidence="5">
    <location>
        <begin position="1035"/>
        <end position="1055"/>
    </location>
</feature>
<evidence type="ECO:0000313" key="6">
    <source>
        <dbReference type="EMBL" id="WVZ93025.1"/>
    </source>
</evidence>
<feature type="compositionally biased region" description="Low complexity" evidence="5">
    <location>
        <begin position="102"/>
        <end position="112"/>
    </location>
</feature>
<dbReference type="GO" id="GO:0016020">
    <property type="term" value="C:membrane"/>
    <property type="evidence" value="ECO:0007669"/>
    <property type="project" value="TreeGrafter"/>
</dbReference>
<feature type="region of interest" description="Disordered" evidence="5">
    <location>
        <begin position="24"/>
        <end position="55"/>
    </location>
</feature>
<protein>
    <recommendedName>
        <fullName evidence="8">Apyrase</fullName>
    </recommendedName>
</protein>
<proteinExistence type="inferred from homology"/>
<dbReference type="EMBL" id="CP144753">
    <property type="protein sequence ID" value="WVZ93025.1"/>
    <property type="molecule type" value="Genomic_DNA"/>
</dbReference>
<sequence>MRIRAPTCSNNSYDDRRGFASWREGRLQDASVAAREQRKSSRSLGSRRGLDQGSGFSSPCFSCRSEGVPGEVEVAGYGGEVRRLRERPRVRSGGVLAQTRCSPAPSSRPSSPLAGVASSASPSFFLGSGHLLPRPSLPGPLLAAVGKGAKLQMAARVGAARGVGFIGGSRVGLVSGGGNLAGAISLPSLSRAWQTRSRKVRDLGPRGRRRLEQLARPHPLFLPLLGAQDGGEVGRVRCGAAWHDPGSLVSSGRVEGRRRGIAPVAPFVSDTAEAAHQSADGSAATRWAECPRVGPCGRGCVELMVSLFTLLLVMLSAYDFGFPRFSLLLAPALAAKGANMRLSSSLQDLPTFTRIDPLERGSSIGSDLSSGRAKPVRTFQRDGPVATFSKERTPPSAHKSKEMHESSWLCCCADLLGSSEYFVVLDCGSTGTRVYVYEWNINHNDPNAFPIVLKPLGNAPKKKSGKLTRLEWRTKPGLSKLVHNESGLKKAIEPLLQTAERQIPRHAHKHTPLFLYATAGVRKLPSADSEWLLDKAWDILKNSPFLCSRDRVKIITGMDEAYYGWIAALVKTGSRSQTMDAGIPWRRTISLKKARATKAAVYGCDSKMKWAYLEKRSTTVRMTVLPCTRRRASMKSMAMSVHTANGTSSGCSNPAGCRCSILLRWQVSQARTNSWTNVLGTSSSKMTYGSLDLGGSSLQVTFDTDNKSAKDETSIGLRMGSVDYQLSAYSLTGYGLNDAFDKSVAHLVKRLGAAANNGKVQVKHPCLQSGYKEDYVCSYCHSLKQDGSPSVGEKTTGKEKQGIAVEMVGAPQWNECSALAKVTVNLSEWSSSSPGLDCNIHPCALASNFPQPHGQFFAMSVFFVVFKFFNLTAEATLVDVLKRGQEFCEKPWNIAKSSVPPQPFIVQYCFRAPFIASLLREGLQIKDNQVIIGSGSITWTLGVALVEAGQALSSRNTDRHSTNPASGDKPKYSYSPVSDFDCVGHMRHTMCQQFNSKIIPQGVLLLVWDCLSDICGVPLIQNKDTSAGSLGQMQFSSGVRNPSRGPTALQSRRSQSREDLISTLADIHVPKKI</sequence>
<reference evidence="6 7" key="1">
    <citation type="submission" date="2024-02" db="EMBL/GenBank/DDBJ databases">
        <title>High-quality chromosome-scale genome assembly of Pensacola bahiagrass (Paspalum notatum Flugge var. saurae).</title>
        <authorList>
            <person name="Vega J.M."/>
            <person name="Podio M."/>
            <person name="Orjuela J."/>
            <person name="Siena L.A."/>
            <person name="Pessino S.C."/>
            <person name="Combes M.C."/>
            <person name="Mariac C."/>
            <person name="Albertini E."/>
            <person name="Pupilli F."/>
            <person name="Ortiz J.P.A."/>
            <person name="Leblanc O."/>
        </authorList>
    </citation>
    <scope>NUCLEOTIDE SEQUENCE [LARGE SCALE GENOMIC DNA]</scope>
    <source>
        <strain evidence="6">R1</strain>
        <tissue evidence="6">Leaf</tissue>
    </source>
</reference>
<evidence type="ECO:0000256" key="1">
    <source>
        <dbReference type="ARBA" id="ARBA00009283"/>
    </source>
</evidence>
<feature type="region of interest" description="Disordered" evidence="5">
    <location>
        <begin position="93"/>
        <end position="115"/>
    </location>
</feature>
<dbReference type="InterPro" id="IPR000407">
    <property type="entry name" value="GDA1_CD39_NTPase"/>
</dbReference>
<accession>A0AAQ3XC96</accession>
<evidence type="ECO:0000256" key="3">
    <source>
        <dbReference type="PIRSR" id="PIRSR600407-1"/>
    </source>
</evidence>
<dbReference type="GO" id="GO:0017110">
    <property type="term" value="F:nucleoside diphosphate phosphatase activity"/>
    <property type="evidence" value="ECO:0007669"/>
    <property type="project" value="TreeGrafter"/>
</dbReference>
<evidence type="ECO:0000256" key="2">
    <source>
        <dbReference type="ARBA" id="ARBA00022801"/>
    </source>
</evidence>
<dbReference type="Proteomes" id="UP001341281">
    <property type="component" value="Chromosome 09"/>
</dbReference>
<gene>
    <name evidence="6" type="ORF">U9M48_039048</name>
</gene>
<dbReference type="Gene3D" id="3.30.420.40">
    <property type="match status" value="1"/>
</dbReference>
<dbReference type="Pfam" id="PF01150">
    <property type="entry name" value="GDA1_CD39"/>
    <property type="match status" value="2"/>
</dbReference>
<evidence type="ECO:0000256" key="5">
    <source>
        <dbReference type="SAM" id="MobiDB-lite"/>
    </source>
</evidence>
<keyword evidence="7" id="KW-1185">Reference proteome</keyword>
<dbReference type="GO" id="GO:0009134">
    <property type="term" value="P:nucleoside diphosphate catabolic process"/>
    <property type="evidence" value="ECO:0007669"/>
    <property type="project" value="TreeGrafter"/>
</dbReference>
<dbReference type="AlphaFoldDB" id="A0AAQ3XC96"/>
<evidence type="ECO:0000256" key="4">
    <source>
        <dbReference type="PIRSR" id="PIRSR600407-2"/>
    </source>
</evidence>